<dbReference type="GO" id="GO:0005886">
    <property type="term" value="C:plasma membrane"/>
    <property type="evidence" value="ECO:0007669"/>
    <property type="project" value="UniProtKB-SubCell"/>
</dbReference>
<feature type="transmembrane region" description="Helical" evidence="4">
    <location>
        <begin position="267"/>
        <end position="288"/>
    </location>
</feature>
<keyword evidence="4" id="KW-1133">Transmembrane helix</keyword>
<organism evidence="5 6">
    <name type="scientific">Microlunatus kandeliicorticis</name>
    <dbReference type="NCBI Taxonomy" id="1759536"/>
    <lineage>
        <taxon>Bacteria</taxon>
        <taxon>Bacillati</taxon>
        <taxon>Actinomycetota</taxon>
        <taxon>Actinomycetes</taxon>
        <taxon>Propionibacteriales</taxon>
        <taxon>Propionibacteriaceae</taxon>
        <taxon>Microlunatus</taxon>
    </lineage>
</organism>
<dbReference type="GO" id="GO:0015920">
    <property type="term" value="P:lipopolysaccharide transport"/>
    <property type="evidence" value="ECO:0007669"/>
    <property type="project" value="TreeGrafter"/>
</dbReference>
<feature type="transmembrane region" description="Helical" evidence="4">
    <location>
        <begin position="58"/>
        <end position="80"/>
    </location>
</feature>
<evidence type="ECO:0000256" key="3">
    <source>
        <dbReference type="ARBA" id="ARBA00022448"/>
    </source>
</evidence>
<gene>
    <name evidence="5" type="ORF">FHX74_001209</name>
</gene>
<comment type="subcellular location">
    <subcellularLocation>
        <location evidence="1">Cell inner membrane</location>
        <topology evidence="1">Multi-pass membrane protein</topology>
    </subcellularLocation>
</comment>
<keyword evidence="6" id="KW-1185">Reference proteome</keyword>
<comment type="caution">
    <text evidence="5">The sequence shown here is derived from an EMBL/GenBank/DDBJ whole genome shotgun (WGS) entry which is preliminary data.</text>
</comment>
<evidence type="ECO:0000256" key="2">
    <source>
        <dbReference type="ARBA" id="ARBA00007783"/>
    </source>
</evidence>
<name>A0A7W3P552_9ACTN</name>
<keyword evidence="3" id="KW-0813">Transport</keyword>
<sequence length="299" mass="33198">MAVVDASEVPDREFEPVYHLYGPHRAGLPNLAVYAKELWNRRAFATEMSKASMRSANTLTFFGQAWLVLNPLLLAGVYFLLITILGHSVGGGTATPMQHFAHLTLALFVFTFFSTSCNTGASSVTTSGKLLLNTAFPRLLIPLGAVRTAFFRWLPTVPVYIVFHFLAGLPIRPHALIALFFLGCIVLFSMGMASIFATLQVYFRDTSSFLPYILRLWMYMSPVLWFADQINGQSAPIQAIAQSNPMFGMVRGYVDFIQDKNPHVHPVVFAISAAWAIGAAVVGFLYFVSRERDFAVRVL</sequence>
<dbReference type="PANTHER" id="PTHR30413">
    <property type="entry name" value="INNER MEMBRANE TRANSPORT PERMEASE"/>
    <property type="match status" value="1"/>
</dbReference>
<dbReference type="PANTHER" id="PTHR30413:SF8">
    <property type="entry name" value="TRANSPORT PERMEASE PROTEIN"/>
    <property type="match status" value="1"/>
</dbReference>
<proteinExistence type="inferred from homology"/>
<comment type="similarity">
    <text evidence="2">Belongs to the ABC-2 integral membrane protein family.</text>
</comment>
<feature type="transmembrane region" description="Helical" evidence="4">
    <location>
        <begin position="209"/>
        <end position="227"/>
    </location>
</feature>
<evidence type="ECO:0000256" key="1">
    <source>
        <dbReference type="ARBA" id="ARBA00004429"/>
    </source>
</evidence>
<reference evidence="5 6" key="1">
    <citation type="submission" date="2020-07" db="EMBL/GenBank/DDBJ databases">
        <title>Sequencing the genomes of 1000 actinobacteria strains.</title>
        <authorList>
            <person name="Klenk H.-P."/>
        </authorList>
    </citation>
    <scope>NUCLEOTIDE SEQUENCE [LARGE SCALE GENOMIC DNA]</scope>
    <source>
        <strain evidence="5 6">DSM 100723</strain>
    </source>
</reference>
<evidence type="ECO:0000313" key="6">
    <source>
        <dbReference type="Proteomes" id="UP000523079"/>
    </source>
</evidence>
<keyword evidence="4" id="KW-0472">Membrane</keyword>
<dbReference type="RefSeq" id="WP_182559202.1">
    <property type="nucleotide sequence ID" value="NZ_JACGWT010000002.1"/>
</dbReference>
<feature type="transmembrane region" description="Helical" evidence="4">
    <location>
        <begin position="175"/>
        <end position="197"/>
    </location>
</feature>
<dbReference type="Proteomes" id="UP000523079">
    <property type="component" value="Unassembled WGS sequence"/>
</dbReference>
<dbReference type="AlphaFoldDB" id="A0A7W3P552"/>
<dbReference type="EMBL" id="JACGWT010000002">
    <property type="protein sequence ID" value="MBA8793604.1"/>
    <property type="molecule type" value="Genomic_DNA"/>
</dbReference>
<evidence type="ECO:0000256" key="4">
    <source>
        <dbReference type="SAM" id="Phobius"/>
    </source>
</evidence>
<keyword evidence="4" id="KW-0812">Transmembrane</keyword>
<protein>
    <submittedName>
        <fullName evidence="5">ABC-type polysaccharide/polyol phosphate export permease</fullName>
    </submittedName>
</protein>
<accession>A0A7W3P552</accession>
<feature type="transmembrane region" description="Helical" evidence="4">
    <location>
        <begin position="139"/>
        <end position="163"/>
    </location>
</feature>
<evidence type="ECO:0000313" key="5">
    <source>
        <dbReference type="EMBL" id="MBA8793604.1"/>
    </source>
</evidence>
<feature type="transmembrane region" description="Helical" evidence="4">
    <location>
        <begin position="100"/>
        <end position="118"/>
    </location>
</feature>